<gene>
    <name evidence="1" type="ORF">SAMEA23995918_02239</name>
</gene>
<dbReference type="RefSeq" id="WP_101881447.1">
    <property type="nucleotide sequence ID" value="NZ_NCQH01000075.1"/>
</dbReference>
<evidence type="ECO:0000313" key="1">
    <source>
        <dbReference type="EMBL" id="SSF74061.1"/>
    </source>
</evidence>
<dbReference type="InterPro" id="IPR054438">
    <property type="entry name" value="Struct_cement_gp24/gp6"/>
</dbReference>
<organism evidence="1 2">
    <name type="scientific">Klebsiella quasipneumoniae</name>
    <dbReference type="NCBI Taxonomy" id="1463165"/>
    <lineage>
        <taxon>Bacteria</taxon>
        <taxon>Pseudomonadati</taxon>
        <taxon>Pseudomonadota</taxon>
        <taxon>Gammaproteobacteria</taxon>
        <taxon>Enterobacterales</taxon>
        <taxon>Enterobacteriaceae</taxon>
        <taxon>Klebsiella/Raoultella group</taxon>
        <taxon>Klebsiella</taxon>
        <taxon>Klebsiella pneumoniae complex</taxon>
    </lineage>
</organism>
<comment type="caution">
    <text evidence="1">The sequence shown here is derived from an EMBL/GenBank/DDBJ whole genome shotgun (WGS) entry which is preliminary data.</text>
</comment>
<dbReference type="AlphaFoldDB" id="A0ABD7N1M2"/>
<evidence type="ECO:0000313" key="2">
    <source>
        <dbReference type="Proteomes" id="UP000252079"/>
    </source>
</evidence>
<reference evidence="1 2" key="1">
    <citation type="submission" date="2018-07" db="EMBL/GenBank/DDBJ databases">
        <authorList>
            <consortium name="Pathogen Informatics"/>
        </authorList>
    </citation>
    <scope>NUCLEOTIDE SEQUENCE [LARGE SCALE GENOMIC DNA]</scope>
    <source>
        <strain evidence="1 2">4300STDY6636950</strain>
    </source>
</reference>
<dbReference type="EMBL" id="UFBM01000012">
    <property type="protein sequence ID" value="SSF74061.1"/>
    <property type="molecule type" value="Genomic_DNA"/>
</dbReference>
<protein>
    <submittedName>
        <fullName evidence="1">Uncharacterized protein</fullName>
    </submittedName>
</protein>
<dbReference type="Pfam" id="PF22758">
    <property type="entry name" value="Phage_cement"/>
    <property type="match status" value="1"/>
</dbReference>
<accession>A0ABD7N1M2</accession>
<dbReference type="Proteomes" id="UP000252079">
    <property type="component" value="Unassembled WGS sequence"/>
</dbReference>
<proteinExistence type="predicted"/>
<name>A0ABD7N1M2_9ENTR</name>
<sequence>MGLQKQVGLYYSGAVAGDKASHNPVFYRPKNPLAEGAVTVGNFVFEGTDPEAQVKASGSVVAGFVQRLINYYNFVITSSGTLTIADETPITVAIKGDFYAAYSGTAPTFGQKAFASTTDGSIAYGDAGATVAGHVETDFIVKEIRSNDGLVMISNLTSAA</sequence>